<reference evidence="2 3" key="1">
    <citation type="journal article" date="2016" name="Nat. Commun.">
        <title>Thousands of microbial genomes shed light on interconnected biogeochemical processes in an aquifer system.</title>
        <authorList>
            <person name="Anantharaman K."/>
            <person name="Brown C.T."/>
            <person name="Hug L.A."/>
            <person name="Sharon I."/>
            <person name="Castelle C.J."/>
            <person name="Probst A.J."/>
            <person name="Thomas B.C."/>
            <person name="Singh A."/>
            <person name="Wilkins M.J."/>
            <person name="Karaoz U."/>
            <person name="Brodie E.L."/>
            <person name="Williams K.H."/>
            <person name="Hubbard S.S."/>
            <person name="Banfield J.F."/>
        </authorList>
    </citation>
    <scope>NUCLEOTIDE SEQUENCE [LARGE SCALE GENOMIC DNA]</scope>
</reference>
<dbReference type="Proteomes" id="UP000177331">
    <property type="component" value="Unassembled WGS sequence"/>
</dbReference>
<dbReference type="EMBL" id="MGFD01000015">
    <property type="protein sequence ID" value="OGL99084.1"/>
    <property type="molecule type" value="Genomic_DNA"/>
</dbReference>
<evidence type="ECO:0008006" key="4">
    <source>
        <dbReference type="Google" id="ProtNLM"/>
    </source>
</evidence>
<dbReference type="InterPro" id="IPR008972">
    <property type="entry name" value="Cupredoxin"/>
</dbReference>
<accession>A0A1F7WAI1</accession>
<evidence type="ECO:0000313" key="3">
    <source>
        <dbReference type="Proteomes" id="UP000177331"/>
    </source>
</evidence>
<evidence type="ECO:0000313" key="2">
    <source>
        <dbReference type="EMBL" id="OGL99084.1"/>
    </source>
</evidence>
<dbReference type="SUPFAM" id="SSF49503">
    <property type="entry name" value="Cupredoxins"/>
    <property type="match status" value="1"/>
</dbReference>
<sequence length="269" mass="28715">MTKRLVLISASIMLAFSAAFAAIVATPSAEAASLTSLASLKSGDLIRGESFTAVYYYGLDGFRYVFPNDKTYFTWYSNFNTVKWVSDADLTKIQIGGNATYKPGARMIKINSDPRVYVVAKGGLIRAIGSEAVAKALYGPTWNKQIDDVPDGFFSNYKIGGTIDDASMFSPAAEKSEAVDINFDKGLKAPVVISITDSGYSPATLSVQAGTAVKFVNNGTTKHTASDDAGDWGTGTLNPGESFTKYFKTTASLSFHDVYGSAKATLTIQ</sequence>
<dbReference type="Gene3D" id="2.60.40.420">
    <property type="entry name" value="Cupredoxins - blue copper proteins"/>
    <property type="match status" value="1"/>
</dbReference>
<dbReference type="STRING" id="1802421.A2318_01130"/>
<comment type="caution">
    <text evidence="2">The sequence shown here is derived from an EMBL/GenBank/DDBJ whole genome shotgun (WGS) entry which is preliminary data.</text>
</comment>
<organism evidence="2 3">
    <name type="scientific">Candidatus Uhrbacteria bacterium RIFOXYB2_FULL_45_11</name>
    <dbReference type="NCBI Taxonomy" id="1802421"/>
    <lineage>
        <taxon>Bacteria</taxon>
        <taxon>Candidatus Uhriibacteriota</taxon>
    </lineage>
</organism>
<protein>
    <recommendedName>
        <fullName evidence="4">EfeO-type cupredoxin-like domain-containing protein</fullName>
    </recommendedName>
</protein>
<keyword evidence="1" id="KW-0732">Signal</keyword>
<feature type="chain" id="PRO_5009533339" description="EfeO-type cupredoxin-like domain-containing protein" evidence="1">
    <location>
        <begin position="22"/>
        <end position="269"/>
    </location>
</feature>
<name>A0A1F7WAI1_9BACT</name>
<feature type="signal peptide" evidence="1">
    <location>
        <begin position="1"/>
        <end position="21"/>
    </location>
</feature>
<proteinExistence type="predicted"/>
<gene>
    <name evidence="2" type="ORF">A2318_01130</name>
</gene>
<dbReference type="AlphaFoldDB" id="A0A1F7WAI1"/>
<evidence type="ECO:0000256" key="1">
    <source>
        <dbReference type="SAM" id="SignalP"/>
    </source>
</evidence>